<sequence length="124" mass="13747">MRQSRVFDASEATVMRVLDALRPVQHPAVVDSIFDILDVILGPDYVPDEDEIPDLSIRMRGYLMRLLAVVPEDEDLSDLVATARDLLDVEVPGDYLGVRLHLRRMALAALGLLDYLAPLPAPSP</sequence>
<dbReference type="Pfam" id="PF19979">
    <property type="entry name" value="DUF6415"/>
    <property type="match status" value="1"/>
</dbReference>
<dbReference type="InterPro" id="IPR046300">
    <property type="entry name" value="DUF6415"/>
</dbReference>
<reference evidence="1 2" key="1">
    <citation type="submission" date="2016-08" db="EMBL/GenBank/DDBJ databases">
        <title>The complete genome of Streptomyces subrutilus 10-1-1.</title>
        <authorList>
            <person name="Chen X."/>
        </authorList>
    </citation>
    <scope>NUCLEOTIDE SEQUENCE [LARGE SCALE GENOMIC DNA]</scope>
    <source>
        <strain evidence="1 2">10-1-1</strain>
        <plasmid evidence="2">pacmp1</plasmid>
    </source>
</reference>
<dbReference type="Proteomes" id="UP000095705">
    <property type="component" value="Plasmid pACMP1"/>
</dbReference>
<evidence type="ECO:0000313" key="2">
    <source>
        <dbReference type="Proteomes" id="UP000095705"/>
    </source>
</evidence>
<keyword evidence="1" id="KW-0614">Plasmid</keyword>
<comment type="caution">
    <text evidence="1">The sequence shown here is derived from an EMBL/GenBank/DDBJ whole genome shotgun (WGS) entry which is preliminary data.</text>
</comment>
<dbReference type="EMBL" id="MEHK01000005">
    <property type="protein sequence ID" value="OEJ21088.1"/>
    <property type="molecule type" value="Genomic_DNA"/>
</dbReference>
<proteinExistence type="predicted"/>
<gene>
    <name evidence="1" type="ORF">BGK67_34925</name>
</gene>
<keyword evidence="2" id="KW-1185">Reference proteome</keyword>
<dbReference type="AlphaFoldDB" id="A0A1E5NXU8"/>
<organism evidence="1 2">
    <name type="scientific">Streptomyces subrutilus</name>
    <dbReference type="NCBI Taxonomy" id="36818"/>
    <lineage>
        <taxon>Bacteria</taxon>
        <taxon>Bacillati</taxon>
        <taxon>Actinomycetota</taxon>
        <taxon>Actinomycetes</taxon>
        <taxon>Kitasatosporales</taxon>
        <taxon>Streptomycetaceae</taxon>
        <taxon>Streptomyces</taxon>
    </lineage>
</organism>
<geneLocation type="plasmid" evidence="2">
    <name>pacmp1</name>
</geneLocation>
<protein>
    <submittedName>
        <fullName evidence="1">Uncharacterized protein</fullName>
    </submittedName>
</protein>
<accession>A0A1E5NXU8</accession>
<evidence type="ECO:0000313" key="1">
    <source>
        <dbReference type="EMBL" id="OEJ21088.1"/>
    </source>
</evidence>
<name>A0A1E5NXU8_9ACTN</name>